<reference evidence="8 9" key="1">
    <citation type="submission" date="2019-02" db="EMBL/GenBank/DDBJ databases">
        <authorList>
            <person name="Manzano-Marin A."/>
            <person name="Manzano-Marin A."/>
        </authorList>
    </citation>
    <scope>NUCLEOTIDE SEQUENCE [LARGE SCALE GENOMIC DNA]</scope>
    <source>
        <strain evidence="8 9">ErCicuneomaculata</strain>
    </source>
</reference>
<dbReference type="PANTHER" id="PTHR35562">
    <property type="entry name" value="DNA ENDONUCLEASE SMRA-RELATED"/>
    <property type="match status" value="1"/>
</dbReference>
<dbReference type="PANTHER" id="PTHR35562:SF1">
    <property type="entry name" value="UPF0115 PROTEIN YFCN"/>
    <property type="match status" value="1"/>
</dbReference>
<accession>A0A451D1Q1</accession>
<evidence type="ECO:0000259" key="7">
    <source>
        <dbReference type="PROSITE" id="PS50828"/>
    </source>
</evidence>
<dbReference type="NCBIfam" id="NF003432">
    <property type="entry name" value="PRK04946.1"/>
    <property type="match status" value="1"/>
</dbReference>
<evidence type="ECO:0000313" key="8">
    <source>
        <dbReference type="EMBL" id="VFP79541.1"/>
    </source>
</evidence>
<evidence type="ECO:0000256" key="3">
    <source>
        <dbReference type="ARBA" id="ARBA00022759"/>
    </source>
</evidence>
<dbReference type="SMART" id="SM00463">
    <property type="entry name" value="SMR"/>
    <property type="match status" value="1"/>
</dbReference>
<evidence type="ECO:0000256" key="6">
    <source>
        <dbReference type="HAMAP-Rule" id="MF_01042"/>
    </source>
</evidence>
<keyword evidence="5 6" id="KW-0694">RNA-binding</keyword>
<dbReference type="GO" id="GO:0019843">
    <property type="term" value="F:rRNA binding"/>
    <property type="evidence" value="ECO:0007669"/>
    <property type="project" value="UniProtKB-UniRule"/>
</dbReference>
<evidence type="ECO:0000256" key="2">
    <source>
        <dbReference type="ARBA" id="ARBA00022730"/>
    </source>
</evidence>
<organism evidence="8 9">
    <name type="scientific">Candidatus Erwinia haradaeae</name>
    <dbReference type="NCBI Taxonomy" id="1922217"/>
    <lineage>
        <taxon>Bacteria</taxon>
        <taxon>Pseudomonadati</taxon>
        <taxon>Pseudomonadota</taxon>
        <taxon>Gammaproteobacteria</taxon>
        <taxon>Enterobacterales</taxon>
        <taxon>Erwiniaceae</taxon>
        <taxon>Erwinia</taxon>
    </lineage>
</organism>
<evidence type="ECO:0000313" key="9">
    <source>
        <dbReference type="Proteomes" id="UP000294412"/>
    </source>
</evidence>
<dbReference type="EMBL" id="LR217703">
    <property type="protein sequence ID" value="VFP79541.1"/>
    <property type="molecule type" value="Genomic_DNA"/>
</dbReference>
<dbReference type="GO" id="GO:0016787">
    <property type="term" value="F:hydrolase activity"/>
    <property type="evidence" value="ECO:0007669"/>
    <property type="project" value="UniProtKB-KW"/>
</dbReference>
<dbReference type="OrthoDB" id="5795446at2"/>
<dbReference type="EC" id="3.1.-.-" evidence="6"/>
<dbReference type="AlphaFoldDB" id="A0A451D1Q1"/>
<dbReference type="Proteomes" id="UP000294412">
    <property type="component" value="Chromosome"/>
</dbReference>
<dbReference type="HAMAP" id="MF_01042">
    <property type="entry name" value="SmrB"/>
    <property type="match status" value="1"/>
</dbReference>
<dbReference type="InterPro" id="IPR036063">
    <property type="entry name" value="Smr_dom_sf"/>
</dbReference>
<dbReference type="Pfam" id="PF01713">
    <property type="entry name" value="Smr"/>
    <property type="match status" value="1"/>
</dbReference>
<evidence type="ECO:0000256" key="4">
    <source>
        <dbReference type="ARBA" id="ARBA00022801"/>
    </source>
</evidence>
<protein>
    <recommendedName>
        <fullName evidence="6">Ribosome rescue factor SmrB</fullName>
        <ecNumber evidence="6">3.1.-.-</ecNumber>
    </recommendedName>
</protein>
<dbReference type="InterPro" id="IPR022990">
    <property type="entry name" value="SmrB-like"/>
</dbReference>
<evidence type="ECO:0000256" key="5">
    <source>
        <dbReference type="ARBA" id="ARBA00022884"/>
    </source>
</evidence>
<evidence type="ECO:0000256" key="1">
    <source>
        <dbReference type="ARBA" id="ARBA00022722"/>
    </source>
</evidence>
<dbReference type="Gene3D" id="3.30.1370.110">
    <property type="match status" value="1"/>
</dbReference>
<dbReference type="GO" id="GO:0072344">
    <property type="term" value="P:rescue of stalled ribosome"/>
    <property type="evidence" value="ECO:0007669"/>
    <property type="project" value="UniProtKB-UniRule"/>
</dbReference>
<proteinExistence type="inferred from homology"/>
<comment type="function">
    <text evidence="6">Acts as a ribosome collision sensor. Detects stalled/collided disomes (pairs of ribosomes where the leading ribosome is stalled and a second ribosome has collided with it) and endonucleolytically cleaves mRNA at the 5' boundary of the stalled ribosome. Stalled/collided disomes form a new interface (primarily via the 30S subunits) that binds SmrB. Cleaved mRNA becomes available for tmRNA ligation, leading to ribosomal subunit dissociation and rescue of stalled ribosomes.</text>
</comment>
<sequence>MNKKLQRHSEEKQTLFHYLMADTRKIVQDTISHHTQLRYNVNSRTLKRLFLEQRDESYYFSDVFQSTVSSTGILRYARNDVNHYELKKLYSGYYTPEIFLDLHGLTQVEAKREIGILISTCRRESLYCSSIMHGYGKYVLKQRTPLWLAQHPLVMAFHQAPKRFGGDAALLVLIEIEKR</sequence>
<dbReference type="RefSeq" id="WP_157993338.1">
    <property type="nucleotide sequence ID" value="NZ_LR217703.1"/>
</dbReference>
<keyword evidence="3 6" id="KW-0255">Endonuclease</keyword>
<dbReference type="InterPro" id="IPR002625">
    <property type="entry name" value="Smr_dom"/>
</dbReference>
<dbReference type="GO" id="GO:0004521">
    <property type="term" value="F:RNA endonuclease activity"/>
    <property type="evidence" value="ECO:0007669"/>
    <property type="project" value="UniProtKB-UniRule"/>
</dbReference>
<comment type="subunit">
    <text evidence="6">Associates with collided ribosomes, but not with correctly translating polysomes.</text>
</comment>
<keyword evidence="1 6" id="KW-0540">Nuclease</keyword>
<name>A0A451D1Q1_9GAMM</name>
<feature type="domain" description="Smr" evidence="7">
    <location>
        <begin position="100"/>
        <end position="175"/>
    </location>
</feature>
<keyword evidence="2 6" id="KW-0699">rRNA-binding</keyword>
<gene>
    <name evidence="8" type="primary">yfcN</name>
    <name evidence="6" type="synonym">smrB</name>
    <name evidence="8" type="ORF">ERCICUMA2628_091</name>
</gene>
<dbReference type="SUPFAM" id="SSF160443">
    <property type="entry name" value="SMR domain-like"/>
    <property type="match status" value="1"/>
</dbReference>
<comment type="similarity">
    <text evidence="6">Belongs to the SmrB family.</text>
</comment>
<dbReference type="PROSITE" id="PS50828">
    <property type="entry name" value="SMR"/>
    <property type="match status" value="1"/>
</dbReference>
<keyword evidence="4 6" id="KW-0378">Hydrolase</keyword>